<reference evidence="3" key="1">
    <citation type="journal article" date="2019" name="Int. J. Syst. Evol. Microbiol.">
        <title>The Global Catalogue of Microorganisms (GCM) 10K type strain sequencing project: providing services to taxonomists for standard genome sequencing and annotation.</title>
        <authorList>
            <consortium name="The Broad Institute Genomics Platform"/>
            <consortium name="The Broad Institute Genome Sequencing Center for Infectious Disease"/>
            <person name="Wu L."/>
            <person name="Ma J."/>
        </authorList>
    </citation>
    <scope>NUCLEOTIDE SEQUENCE [LARGE SCALE GENOMIC DNA]</scope>
    <source>
        <strain evidence="3">JCM 8201</strain>
    </source>
</reference>
<name>A0ABP6GUM5_9ACTN</name>
<evidence type="ECO:0000256" key="1">
    <source>
        <dbReference type="SAM" id="MobiDB-lite"/>
    </source>
</evidence>
<proteinExistence type="predicted"/>
<evidence type="ECO:0000313" key="3">
    <source>
        <dbReference type="Proteomes" id="UP001501842"/>
    </source>
</evidence>
<dbReference type="RefSeq" id="WP_344452902.1">
    <property type="nucleotide sequence ID" value="NZ_BAAATZ010000020.1"/>
</dbReference>
<evidence type="ECO:0008006" key="4">
    <source>
        <dbReference type="Google" id="ProtNLM"/>
    </source>
</evidence>
<feature type="compositionally biased region" description="Basic and acidic residues" evidence="1">
    <location>
        <begin position="38"/>
        <end position="54"/>
    </location>
</feature>
<dbReference type="Proteomes" id="UP001501842">
    <property type="component" value="Unassembled WGS sequence"/>
</dbReference>
<keyword evidence="3" id="KW-1185">Reference proteome</keyword>
<evidence type="ECO:0000313" key="2">
    <source>
        <dbReference type="EMBL" id="GAA2731643.1"/>
    </source>
</evidence>
<accession>A0ABP6GUM5</accession>
<gene>
    <name evidence="2" type="ORF">GCM10010439_47560</name>
</gene>
<dbReference type="EMBL" id="BAAATZ010000020">
    <property type="protein sequence ID" value="GAA2731643.1"/>
    <property type="molecule type" value="Genomic_DNA"/>
</dbReference>
<organism evidence="2 3">
    <name type="scientific">Actinocorallia aurantiaca</name>
    <dbReference type="NCBI Taxonomy" id="46204"/>
    <lineage>
        <taxon>Bacteria</taxon>
        <taxon>Bacillati</taxon>
        <taxon>Actinomycetota</taxon>
        <taxon>Actinomycetes</taxon>
        <taxon>Streptosporangiales</taxon>
        <taxon>Thermomonosporaceae</taxon>
        <taxon>Actinocorallia</taxon>
    </lineage>
</organism>
<comment type="caution">
    <text evidence="2">The sequence shown here is derived from an EMBL/GenBank/DDBJ whole genome shotgun (WGS) entry which is preliminary data.</text>
</comment>
<protein>
    <recommendedName>
        <fullName evidence="4">Secreted protein</fullName>
    </recommendedName>
</protein>
<feature type="region of interest" description="Disordered" evidence="1">
    <location>
        <begin position="38"/>
        <end position="66"/>
    </location>
</feature>
<sequence>MLYALIFFILLAILGPLFGRDSRDGRDWAGDLHYEPRRHVQGDKHSPEPEECSHELQSADDSPAYRGRVGCAGATG</sequence>